<dbReference type="InterPro" id="IPR011990">
    <property type="entry name" value="TPR-like_helical_dom_sf"/>
</dbReference>
<dbReference type="GO" id="GO:0003677">
    <property type="term" value="F:DNA binding"/>
    <property type="evidence" value="ECO:0007669"/>
    <property type="project" value="InterPro"/>
</dbReference>
<dbReference type="InterPro" id="IPR005158">
    <property type="entry name" value="BTAD"/>
</dbReference>
<protein>
    <submittedName>
        <fullName evidence="3">Putative ATPase</fullName>
    </submittedName>
</protein>
<organism evidence="3 4">
    <name type="scientific">Nocardia tenerifensis</name>
    <dbReference type="NCBI Taxonomy" id="228006"/>
    <lineage>
        <taxon>Bacteria</taxon>
        <taxon>Bacillati</taxon>
        <taxon>Actinomycetota</taxon>
        <taxon>Actinomycetes</taxon>
        <taxon>Mycobacteriales</taxon>
        <taxon>Nocardiaceae</taxon>
        <taxon>Nocardia</taxon>
    </lineage>
</organism>
<dbReference type="SUPFAM" id="SSF52540">
    <property type="entry name" value="P-loop containing nucleoside triphosphate hydrolases"/>
    <property type="match status" value="1"/>
</dbReference>
<feature type="domain" description="AAA+ ATPase" evidence="1">
    <location>
        <begin position="297"/>
        <end position="436"/>
    </location>
</feature>
<evidence type="ECO:0000313" key="4">
    <source>
        <dbReference type="Proteomes" id="UP000247569"/>
    </source>
</evidence>
<dbReference type="SUPFAM" id="SSF46894">
    <property type="entry name" value="C-terminal effector domain of the bipartite response regulators"/>
    <property type="match status" value="1"/>
</dbReference>
<gene>
    <name evidence="3" type="ORF">DFR70_12090</name>
</gene>
<dbReference type="PANTHER" id="PTHR47691:SF3">
    <property type="entry name" value="HTH-TYPE TRANSCRIPTIONAL REGULATOR RV0890C-RELATED"/>
    <property type="match status" value="1"/>
</dbReference>
<dbReference type="Pfam" id="PF03704">
    <property type="entry name" value="BTAD"/>
    <property type="match status" value="1"/>
</dbReference>
<feature type="domain" description="Bacterial transcriptional activator" evidence="2">
    <location>
        <begin position="94"/>
        <end position="239"/>
    </location>
</feature>
<dbReference type="OrthoDB" id="4492184at2"/>
<dbReference type="GO" id="GO:0006355">
    <property type="term" value="P:regulation of DNA-templated transcription"/>
    <property type="evidence" value="ECO:0007669"/>
    <property type="project" value="InterPro"/>
</dbReference>
<dbReference type="InterPro" id="IPR016032">
    <property type="entry name" value="Sig_transdc_resp-reg_C-effctor"/>
</dbReference>
<dbReference type="Gene3D" id="1.25.40.10">
    <property type="entry name" value="Tetratricopeptide repeat domain"/>
    <property type="match status" value="2"/>
</dbReference>
<dbReference type="InterPro" id="IPR036388">
    <property type="entry name" value="WH-like_DNA-bd_sf"/>
</dbReference>
<dbReference type="InterPro" id="IPR027417">
    <property type="entry name" value="P-loop_NTPase"/>
</dbReference>
<dbReference type="SUPFAM" id="SSF48452">
    <property type="entry name" value="TPR-like"/>
    <property type="match status" value="2"/>
</dbReference>
<dbReference type="EMBL" id="QJKF01000020">
    <property type="protein sequence ID" value="PXX56349.1"/>
    <property type="molecule type" value="Genomic_DNA"/>
</dbReference>
<sequence length="977" mass="103430">MEILVLGPVVVRAADTVIAVDRPLQRAALTCLALAKGLPVPDSRLAAGLWGDEARERPPQRLWNVISRLRATLGPHADAVERTAAGYRCTAIMPDLLAAEAAAGRMRAAQTAGEHAVVRAESAAALNYWRGSSLADVRTAPLALAEAQRLDAWRLELSVAGITAAIESGDAGEVVTELSRLVAAHPVHETLGRLHALALYRTGRQADALSGLDRLRRELAARLGVAPAEETVTLEQRVLRHDPQLRRSSSHGGGRTVDPDEGCVGCEIAAGTDLPGPVTSFLGREREMSALVRQLPEPATITLTGGPGCGKSRLALEAARAAARAGRRVVAVQLAAVRDANLVGQAIATVAGVEAAPGEELPELATELAGNLLLIDNAEHVADEVKAIVTELSAATPGLTTLITSQVPLGCHGEDVRPVGALDRRSSLALFADRAKISLDESTRDEAVRICATVDWLPLGIELAAGLTRTLSLSQLATRITDTMRLLVGGALYGGSDRHASLRIALDCSYQILDPATQSVLRGIGVFAGGFPPEAVAAVLPADLDADRIASAMAELEHRNLITVLTDGAYRRCTLLETVRDYAQSRLAAEGELAAARARHAQWCLDHVCAAIDTHGEGTAEGVAAIFAEWPNIAEALDRSPGTPAAATALRLAVAMDRPWLMRSWYTYAGRYYGPLLASTDISAADRADALSRWAFHWMMIGSLDEAADLLDEAATLIDPEDGGAVAVSVHYCRGCIDVERARYRQAVDTLRTAAEFARRTGNVQRESACIDACASAQLFAGDAQAAAENFRRAADLDRTMGDQHGLARGLSNLAKALAALGRTDEALAHAAESDDYAKRFDDRHILALTQQVRAGIAAAAADLDAAEVHCRTALTYMGDEIGTAEIDLADVLIERGELAEARALLDRVFGDSAHGQTTRLAAMPVSAALACAEGDFAASARIVEETTAAHAASGFGWPRYVERLAAVRRRLSDQAR</sequence>
<dbReference type="RefSeq" id="WP_040734258.1">
    <property type="nucleotide sequence ID" value="NZ_QJKF01000020.1"/>
</dbReference>
<dbReference type="PANTHER" id="PTHR47691">
    <property type="entry name" value="REGULATOR-RELATED"/>
    <property type="match status" value="1"/>
</dbReference>
<dbReference type="CDD" id="cd15831">
    <property type="entry name" value="BTAD"/>
    <property type="match status" value="1"/>
</dbReference>
<dbReference type="SMART" id="SM00382">
    <property type="entry name" value="AAA"/>
    <property type="match status" value="1"/>
</dbReference>
<evidence type="ECO:0000259" key="2">
    <source>
        <dbReference type="SMART" id="SM01043"/>
    </source>
</evidence>
<reference evidence="3 4" key="1">
    <citation type="submission" date="2018-05" db="EMBL/GenBank/DDBJ databases">
        <title>Genomic Encyclopedia of Type Strains, Phase IV (KMG-IV): sequencing the most valuable type-strain genomes for metagenomic binning, comparative biology and taxonomic classification.</title>
        <authorList>
            <person name="Goeker M."/>
        </authorList>
    </citation>
    <scope>NUCLEOTIDE SEQUENCE [LARGE SCALE GENOMIC DNA]</scope>
    <source>
        <strain evidence="3 4">DSM 44704</strain>
    </source>
</reference>
<keyword evidence="4" id="KW-1185">Reference proteome</keyword>
<proteinExistence type="predicted"/>
<evidence type="ECO:0000313" key="3">
    <source>
        <dbReference type="EMBL" id="PXX56349.1"/>
    </source>
</evidence>
<dbReference type="AlphaFoldDB" id="A0A318JQF7"/>
<dbReference type="SMART" id="SM01043">
    <property type="entry name" value="BTAD"/>
    <property type="match status" value="1"/>
</dbReference>
<name>A0A318JQF7_9NOCA</name>
<dbReference type="Gene3D" id="1.10.10.10">
    <property type="entry name" value="Winged helix-like DNA-binding domain superfamily/Winged helix DNA-binding domain"/>
    <property type="match status" value="1"/>
</dbReference>
<dbReference type="Gene3D" id="3.40.50.300">
    <property type="entry name" value="P-loop containing nucleotide triphosphate hydrolases"/>
    <property type="match status" value="1"/>
</dbReference>
<dbReference type="InterPro" id="IPR003593">
    <property type="entry name" value="AAA+_ATPase"/>
</dbReference>
<accession>A0A318JQF7</accession>
<evidence type="ECO:0000259" key="1">
    <source>
        <dbReference type="SMART" id="SM00382"/>
    </source>
</evidence>
<comment type="caution">
    <text evidence="3">The sequence shown here is derived from an EMBL/GenBank/DDBJ whole genome shotgun (WGS) entry which is preliminary data.</text>
</comment>
<dbReference type="Proteomes" id="UP000247569">
    <property type="component" value="Unassembled WGS sequence"/>
</dbReference>